<reference evidence="2" key="1">
    <citation type="submission" date="2017-07" db="EMBL/GenBank/DDBJ databases">
        <title>Taro Niue Genome Assembly and Annotation.</title>
        <authorList>
            <person name="Atibalentja N."/>
            <person name="Keating K."/>
            <person name="Fields C.J."/>
        </authorList>
    </citation>
    <scope>NUCLEOTIDE SEQUENCE</scope>
    <source>
        <strain evidence="2">Niue_2</strain>
        <tissue evidence="2">Leaf</tissue>
    </source>
</reference>
<feature type="compositionally biased region" description="Low complexity" evidence="1">
    <location>
        <begin position="14"/>
        <end position="27"/>
    </location>
</feature>
<dbReference type="EMBL" id="NMUH01001893">
    <property type="protein sequence ID" value="MQL96249.1"/>
    <property type="molecule type" value="Genomic_DNA"/>
</dbReference>
<organism evidence="2 3">
    <name type="scientific">Colocasia esculenta</name>
    <name type="common">Wild taro</name>
    <name type="synonym">Arum esculentum</name>
    <dbReference type="NCBI Taxonomy" id="4460"/>
    <lineage>
        <taxon>Eukaryota</taxon>
        <taxon>Viridiplantae</taxon>
        <taxon>Streptophyta</taxon>
        <taxon>Embryophyta</taxon>
        <taxon>Tracheophyta</taxon>
        <taxon>Spermatophyta</taxon>
        <taxon>Magnoliopsida</taxon>
        <taxon>Liliopsida</taxon>
        <taxon>Araceae</taxon>
        <taxon>Aroideae</taxon>
        <taxon>Colocasieae</taxon>
        <taxon>Colocasia</taxon>
    </lineage>
</organism>
<evidence type="ECO:0000313" key="2">
    <source>
        <dbReference type="EMBL" id="MQL96249.1"/>
    </source>
</evidence>
<feature type="region of interest" description="Disordered" evidence="1">
    <location>
        <begin position="1"/>
        <end position="27"/>
    </location>
</feature>
<accession>A0A843VYQ2</accession>
<protein>
    <submittedName>
        <fullName evidence="2">Uncharacterized protein</fullName>
    </submittedName>
</protein>
<keyword evidence="3" id="KW-1185">Reference proteome</keyword>
<proteinExistence type="predicted"/>
<name>A0A843VYQ2_COLES</name>
<evidence type="ECO:0000256" key="1">
    <source>
        <dbReference type="SAM" id="MobiDB-lite"/>
    </source>
</evidence>
<feature type="region of interest" description="Disordered" evidence="1">
    <location>
        <begin position="57"/>
        <end position="77"/>
    </location>
</feature>
<sequence length="186" mass="20807">MSYQQAYPPPGKISNFSSPPSSNLLPSYSDLSDVTSLASYGFFFGIQRYAPPYPPPLPPGYGQPYPPPPPGHQGPYPPPGYQGYFNDGYPPPQPPPPQYYHHHHHQGHDDASCSAFLRGWFLWSFVYDYESLFSTRLSSSVGRSHWTDFWAVDSSVWLLFVAAVCWRSAVSNDVESAFIAGLLRDV</sequence>
<dbReference type="AlphaFoldDB" id="A0A843VYQ2"/>
<dbReference type="Proteomes" id="UP000652761">
    <property type="component" value="Unassembled WGS sequence"/>
</dbReference>
<gene>
    <name evidence="2" type="ORF">Taro_028922</name>
</gene>
<evidence type="ECO:0000313" key="3">
    <source>
        <dbReference type="Proteomes" id="UP000652761"/>
    </source>
</evidence>
<comment type="caution">
    <text evidence="2">The sequence shown here is derived from an EMBL/GenBank/DDBJ whole genome shotgun (WGS) entry which is preliminary data.</text>
</comment>